<dbReference type="EMBL" id="WGGD01000005">
    <property type="protein sequence ID" value="MUN29620.1"/>
    <property type="molecule type" value="Genomic_DNA"/>
</dbReference>
<reference evidence="1 2" key="1">
    <citation type="submission" date="2019-10" db="EMBL/GenBank/DDBJ databases">
        <title>Sequencing and Assembly of Multiple Reported Metal-Biooxidizing Members of the Extremely Thermoacidophilic Archaeal Family Sulfolobaceae.</title>
        <authorList>
            <person name="Counts J.A."/>
            <person name="Kelly R.M."/>
        </authorList>
    </citation>
    <scope>NUCLEOTIDE SEQUENCE [LARGE SCALE GENOMIC DNA]</scope>
    <source>
        <strain evidence="1 2">DSM 6482</strain>
    </source>
</reference>
<comment type="caution">
    <text evidence="1">The sequence shown here is derived from an EMBL/GenBank/DDBJ whole genome shotgun (WGS) entry which is preliminary data.</text>
</comment>
<dbReference type="RefSeq" id="WP_054839259.1">
    <property type="nucleotide sequence ID" value="NZ_BBBY01000062.1"/>
</dbReference>
<dbReference type="Proteomes" id="UP000470772">
    <property type="component" value="Unassembled WGS sequence"/>
</dbReference>
<evidence type="ECO:0008006" key="3">
    <source>
        <dbReference type="Google" id="ProtNLM"/>
    </source>
</evidence>
<keyword evidence="2" id="KW-1185">Reference proteome</keyword>
<dbReference type="OrthoDB" id="38285at2157"/>
<dbReference type="AlphaFoldDB" id="A0A6A9QMT6"/>
<organism evidence="1 2">
    <name type="scientific">Sulfuracidifex metallicus DSM 6482 = JCM 9184</name>
    <dbReference type="NCBI Taxonomy" id="523847"/>
    <lineage>
        <taxon>Archaea</taxon>
        <taxon>Thermoproteota</taxon>
        <taxon>Thermoprotei</taxon>
        <taxon>Sulfolobales</taxon>
        <taxon>Sulfolobaceae</taxon>
        <taxon>Sulfuracidifex</taxon>
    </lineage>
</organism>
<proteinExistence type="predicted"/>
<sequence length="75" mass="8775">MRKIVYRSRAGKTVVLYLDHEVRVTGDFFAEEEDLIKVEEELSQCKKPSREILGVDMEELFSLIKENFEHCIGKV</sequence>
<name>A0A6A9QMT6_SULME</name>
<gene>
    <name evidence="1" type="ORF">GC250_09270</name>
</gene>
<evidence type="ECO:0000313" key="2">
    <source>
        <dbReference type="Proteomes" id="UP000470772"/>
    </source>
</evidence>
<protein>
    <recommendedName>
        <fullName evidence="3">Lipoate--protein ligase</fullName>
    </recommendedName>
</protein>
<evidence type="ECO:0000313" key="1">
    <source>
        <dbReference type="EMBL" id="MUN29620.1"/>
    </source>
</evidence>
<accession>A0A6A9QMT6</accession>